<dbReference type="KEGG" id="blag:BLTE_17000"/>
<dbReference type="EMBL" id="AP018907">
    <property type="protein sequence ID" value="BBF93015.1"/>
    <property type="molecule type" value="Genomic_DNA"/>
</dbReference>
<name>A0A348G0D2_9HYPH</name>
<accession>A0A348G0D2</accession>
<feature type="transmembrane region" description="Helical" evidence="2">
    <location>
        <begin position="27"/>
        <end position="47"/>
    </location>
</feature>
<keyword evidence="2" id="KW-0472">Membrane</keyword>
<gene>
    <name evidence="3" type="ORF">BLTE_17000</name>
</gene>
<feature type="region of interest" description="Disordered" evidence="1">
    <location>
        <begin position="1"/>
        <end position="23"/>
    </location>
</feature>
<keyword evidence="2" id="KW-0812">Transmembrane</keyword>
<protein>
    <submittedName>
        <fullName evidence="3">Uncharacterized protein</fullName>
    </submittedName>
</protein>
<evidence type="ECO:0000313" key="3">
    <source>
        <dbReference type="EMBL" id="BBF93015.1"/>
    </source>
</evidence>
<dbReference type="AlphaFoldDB" id="A0A348G0D2"/>
<dbReference type="Proteomes" id="UP000266934">
    <property type="component" value="Chromosome"/>
</dbReference>
<evidence type="ECO:0000256" key="2">
    <source>
        <dbReference type="SAM" id="Phobius"/>
    </source>
</evidence>
<evidence type="ECO:0000256" key="1">
    <source>
        <dbReference type="SAM" id="MobiDB-lite"/>
    </source>
</evidence>
<reference evidence="3 4" key="1">
    <citation type="submission" date="2018-08" db="EMBL/GenBank/DDBJ databases">
        <title>Complete genome sequencing of Blastochloris tepida GI.</title>
        <authorList>
            <person name="Tsukatani Y."/>
            <person name="Mori H."/>
        </authorList>
    </citation>
    <scope>NUCLEOTIDE SEQUENCE [LARGE SCALE GENOMIC DNA]</scope>
    <source>
        <strain evidence="3 4">GI</strain>
    </source>
</reference>
<sequence length="48" mass="5179">MIEERAMRWSTTNPSDDTEDTSEGWQMVAWTSGAALAFAVLAAMASIA</sequence>
<evidence type="ECO:0000313" key="4">
    <source>
        <dbReference type="Proteomes" id="UP000266934"/>
    </source>
</evidence>
<keyword evidence="2" id="KW-1133">Transmembrane helix</keyword>
<organism evidence="3 4">
    <name type="scientific">Blastochloris tepida</name>
    <dbReference type="NCBI Taxonomy" id="2233851"/>
    <lineage>
        <taxon>Bacteria</taxon>
        <taxon>Pseudomonadati</taxon>
        <taxon>Pseudomonadota</taxon>
        <taxon>Alphaproteobacteria</taxon>
        <taxon>Hyphomicrobiales</taxon>
        <taxon>Blastochloridaceae</taxon>
        <taxon>Blastochloris</taxon>
    </lineage>
</organism>
<keyword evidence="4" id="KW-1185">Reference proteome</keyword>
<proteinExistence type="predicted"/>